<dbReference type="AlphaFoldDB" id="A0A926IEH4"/>
<keyword evidence="2" id="KW-1185">Reference proteome</keyword>
<dbReference type="EMBL" id="JACRSY010000015">
    <property type="protein sequence ID" value="MBC8579924.1"/>
    <property type="molecule type" value="Genomic_DNA"/>
</dbReference>
<comment type="caution">
    <text evidence="1">The sequence shown here is derived from an EMBL/GenBank/DDBJ whole genome shotgun (WGS) entry which is preliminary data.</text>
</comment>
<proteinExistence type="predicted"/>
<sequence length="128" mass="15074">MFRRITRSGDNPPVRKPYKVQFDTFEKALDAVDSLLIDTTLPTLIVKNNLYSKDEVHKMRRRELIKEYGGNVVLLKPHEELLSTTKLDESVKNFIDYLEKSTFRRNYDGKNIVDTEEFKHLKKIISTK</sequence>
<evidence type="ECO:0000313" key="2">
    <source>
        <dbReference type="Proteomes" id="UP000655830"/>
    </source>
</evidence>
<accession>A0A926IEH4</accession>
<evidence type="ECO:0000313" key="1">
    <source>
        <dbReference type="EMBL" id="MBC8579924.1"/>
    </source>
</evidence>
<organism evidence="1 2">
    <name type="scientific">Zhenhengia yiwuensis</name>
    <dbReference type="NCBI Taxonomy" id="2763666"/>
    <lineage>
        <taxon>Bacteria</taxon>
        <taxon>Bacillati</taxon>
        <taxon>Bacillota</taxon>
        <taxon>Clostridia</taxon>
        <taxon>Lachnospirales</taxon>
        <taxon>Lachnospiraceae</taxon>
        <taxon>Zhenhengia</taxon>
    </lineage>
</organism>
<name>A0A926IEH4_9FIRM</name>
<gene>
    <name evidence="1" type="ORF">H8718_10345</name>
</gene>
<dbReference type="RefSeq" id="WP_249332821.1">
    <property type="nucleotide sequence ID" value="NZ_JACRSY010000015.1"/>
</dbReference>
<reference evidence="1" key="1">
    <citation type="submission" date="2020-08" db="EMBL/GenBank/DDBJ databases">
        <title>Genome public.</title>
        <authorList>
            <person name="Liu C."/>
            <person name="Sun Q."/>
        </authorList>
    </citation>
    <scope>NUCLEOTIDE SEQUENCE</scope>
    <source>
        <strain evidence="1">NSJ-12</strain>
    </source>
</reference>
<dbReference type="Proteomes" id="UP000655830">
    <property type="component" value="Unassembled WGS sequence"/>
</dbReference>
<protein>
    <submittedName>
        <fullName evidence="1">Uncharacterized protein</fullName>
    </submittedName>
</protein>